<comment type="similarity">
    <text evidence="3">In the C-terminal section; belongs to the flavoprotein pyridine nucleotide cytochrome reductase family.</text>
</comment>
<evidence type="ECO:0000256" key="18">
    <source>
        <dbReference type="ARBA" id="ARBA00033187"/>
    </source>
</evidence>
<dbReference type="CDD" id="cd14779">
    <property type="entry name" value="FHP_Ae-globin-like"/>
    <property type="match status" value="1"/>
</dbReference>
<dbReference type="GO" id="GO:0046872">
    <property type="term" value="F:metal ion binding"/>
    <property type="evidence" value="ECO:0007669"/>
    <property type="project" value="UniProtKB-KW"/>
</dbReference>
<evidence type="ECO:0000256" key="16">
    <source>
        <dbReference type="ARBA" id="ARBA00030024"/>
    </source>
</evidence>
<evidence type="ECO:0000256" key="17">
    <source>
        <dbReference type="ARBA" id="ARBA00030929"/>
    </source>
</evidence>
<evidence type="ECO:0000256" key="11">
    <source>
        <dbReference type="ARBA" id="ARBA00022827"/>
    </source>
</evidence>
<keyword evidence="12" id="KW-0521">NADP</keyword>
<dbReference type="GO" id="GO:0005344">
    <property type="term" value="F:oxygen carrier activity"/>
    <property type="evidence" value="ECO:0007669"/>
    <property type="project" value="UniProtKB-KW"/>
</dbReference>
<evidence type="ECO:0000256" key="14">
    <source>
        <dbReference type="ARBA" id="ARBA00023004"/>
    </source>
</evidence>
<dbReference type="PRINTS" id="PR00410">
    <property type="entry name" value="PHEHYDRXLASE"/>
</dbReference>
<dbReference type="InterPro" id="IPR017938">
    <property type="entry name" value="Riboflavin_synthase-like_b-brl"/>
</dbReference>
<keyword evidence="25" id="KW-1185">Reference proteome</keyword>
<dbReference type="PROSITE" id="PS51384">
    <property type="entry name" value="FAD_FR"/>
    <property type="match status" value="1"/>
</dbReference>
<dbReference type="GO" id="GO:0071949">
    <property type="term" value="F:FAD binding"/>
    <property type="evidence" value="ECO:0007669"/>
    <property type="project" value="TreeGrafter"/>
</dbReference>
<evidence type="ECO:0000256" key="7">
    <source>
        <dbReference type="ARBA" id="ARBA00022617"/>
    </source>
</evidence>
<evidence type="ECO:0000256" key="19">
    <source>
        <dbReference type="ARBA" id="ARBA00048649"/>
    </source>
</evidence>
<evidence type="ECO:0000313" key="24">
    <source>
        <dbReference type="EMBL" id="SEK48189.1"/>
    </source>
</evidence>
<dbReference type="Pfam" id="PF00042">
    <property type="entry name" value="Globin"/>
    <property type="match status" value="1"/>
</dbReference>
<dbReference type="InterPro" id="IPR008333">
    <property type="entry name" value="Cbr1-like_FAD-bd_dom"/>
</dbReference>
<reference evidence="25" key="1">
    <citation type="submission" date="2016-10" db="EMBL/GenBank/DDBJ databases">
        <authorList>
            <person name="Varghese N."/>
            <person name="Submissions S."/>
        </authorList>
    </citation>
    <scope>NUCLEOTIDE SEQUENCE [LARGE SCALE GENOMIC DNA]</scope>
    <source>
        <strain evidence="25">DSM 18733</strain>
    </source>
</reference>
<dbReference type="AlphaFoldDB" id="A0A1H7HCZ5"/>
<dbReference type="CDD" id="cd06184">
    <property type="entry name" value="flavohem_like_fad_nad_binding"/>
    <property type="match status" value="1"/>
</dbReference>
<dbReference type="InterPro" id="IPR009050">
    <property type="entry name" value="Globin-like_sf"/>
</dbReference>
<feature type="domain" description="Globin" evidence="22">
    <location>
        <begin position="1"/>
        <end position="137"/>
    </location>
</feature>
<evidence type="ECO:0000256" key="12">
    <source>
        <dbReference type="ARBA" id="ARBA00022857"/>
    </source>
</evidence>
<keyword evidence="9" id="KW-0285">Flavoprotein</keyword>
<dbReference type="GO" id="GO:0019825">
    <property type="term" value="F:oxygen binding"/>
    <property type="evidence" value="ECO:0007669"/>
    <property type="project" value="InterPro"/>
</dbReference>
<dbReference type="InterPro" id="IPR000971">
    <property type="entry name" value="Globin"/>
</dbReference>
<keyword evidence="14" id="KW-0408">Iron</keyword>
<dbReference type="Proteomes" id="UP000199421">
    <property type="component" value="Unassembled WGS sequence"/>
</dbReference>
<accession>A0A1H7HCZ5</accession>
<dbReference type="PROSITE" id="PS01033">
    <property type="entry name" value="GLOBIN"/>
    <property type="match status" value="1"/>
</dbReference>
<protein>
    <recommendedName>
        <fullName evidence="6">Flavohemoprotein</fullName>
        <ecNumber evidence="5">1.14.12.17</ecNumber>
    </recommendedName>
    <alternativeName>
        <fullName evidence="17">Flavohemoglobin</fullName>
    </alternativeName>
    <alternativeName>
        <fullName evidence="16">Hemoglobin-like protein</fullName>
    </alternativeName>
    <alternativeName>
        <fullName evidence="18">Nitric oxide dioxygenase</fullName>
    </alternativeName>
</protein>
<dbReference type="InterPro" id="IPR012292">
    <property type="entry name" value="Globin/Proto"/>
</dbReference>
<dbReference type="Gene3D" id="1.10.490.10">
    <property type="entry name" value="Globins"/>
    <property type="match status" value="1"/>
</dbReference>
<evidence type="ECO:0000256" key="4">
    <source>
        <dbReference type="ARBA" id="ARBA00008414"/>
    </source>
</evidence>
<evidence type="ECO:0000256" key="20">
    <source>
        <dbReference type="ARBA" id="ARBA00049433"/>
    </source>
</evidence>
<dbReference type="SUPFAM" id="SSF52343">
    <property type="entry name" value="Ferredoxin reductase-like, C-terminal NADP-linked domain"/>
    <property type="match status" value="1"/>
</dbReference>
<dbReference type="GO" id="GO:0046210">
    <property type="term" value="P:nitric oxide catabolic process"/>
    <property type="evidence" value="ECO:0007669"/>
    <property type="project" value="TreeGrafter"/>
</dbReference>
<evidence type="ECO:0000256" key="13">
    <source>
        <dbReference type="ARBA" id="ARBA00023002"/>
    </source>
</evidence>
<keyword evidence="7 21" id="KW-0349">Heme</keyword>
<comment type="catalytic activity">
    <reaction evidence="20">
        <text>2 nitric oxide + NADPH + 2 O2 = 2 nitrate + NADP(+) + H(+)</text>
        <dbReference type="Rhea" id="RHEA:19465"/>
        <dbReference type="ChEBI" id="CHEBI:15378"/>
        <dbReference type="ChEBI" id="CHEBI:15379"/>
        <dbReference type="ChEBI" id="CHEBI:16480"/>
        <dbReference type="ChEBI" id="CHEBI:17632"/>
        <dbReference type="ChEBI" id="CHEBI:57783"/>
        <dbReference type="ChEBI" id="CHEBI:58349"/>
        <dbReference type="EC" id="1.14.12.17"/>
    </reaction>
</comment>
<gene>
    <name evidence="24" type="ORF">SAMN05661044_00347</name>
</gene>
<dbReference type="FunFam" id="3.40.50.80:FF:000010">
    <property type="entry name" value="Flavohemoprotein"/>
    <property type="match status" value="1"/>
</dbReference>
<evidence type="ECO:0000259" key="23">
    <source>
        <dbReference type="PROSITE" id="PS51384"/>
    </source>
</evidence>
<comment type="cofactor">
    <cofactor evidence="2">
        <name>FAD</name>
        <dbReference type="ChEBI" id="CHEBI:57692"/>
    </cofactor>
</comment>
<dbReference type="InterPro" id="IPR039261">
    <property type="entry name" value="FNR_nucleotide-bd"/>
</dbReference>
<keyword evidence="15" id="KW-0520">NAD</keyword>
<dbReference type="RefSeq" id="WP_093317423.1">
    <property type="nucleotide sequence ID" value="NZ_FOAF01000001.1"/>
</dbReference>
<organism evidence="24 25">
    <name type="scientific">Olivibacter domesticus</name>
    <name type="common">Pseudosphingobacterium domesticum</name>
    <dbReference type="NCBI Taxonomy" id="407022"/>
    <lineage>
        <taxon>Bacteria</taxon>
        <taxon>Pseudomonadati</taxon>
        <taxon>Bacteroidota</taxon>
        <taxon>Sphingobacteriia</taxon>
        <taxon>Sphingobacteriales</taxon>
        <taxon>Sphingobacteriaceae</taxon>
        <taxon>Olivibacter</taxon>
    </lineage>
</organism>
<feature type="domain" description="FAD-binding FR-type" evidence="23">
    <location>
        <begin position="151"/>
        <end position="261"/>
    </location>
</feature>
<evidence type="ECO:0000256" key="21">
    <source>
        <dbReference type="RuleBase" id="RU000356"/>
    </source>
</evidence>
<dbReference type="PANTHER" id="PTHR43396">
    <property type="entry name" value="FLAVOHEMOPROTEIN"/>
    <property type="match status" value="1"/>
</dbReference>
<keyword evidence="24" id="KW-0223">Dioxygenase</keyword>
<dbReference type="OrthoDB" id="9801223at2"/>
<dbReference type="FunFam" id="2.40.30.10:FF:000034">
    <property type="entry name" value="Flavohemoprotein"/>
    <property type="match status" value="1"/>
</dbReference>
<dbReference type="Gene3D" id="3.40.50.80">
    <property type="entry name" value="Nucleotide-binding domain of ferredoxin-NADP reductase (FNR) module"/>
    <property type="match status" value="1"/>
</dbReference>
<dbReference type="GO" id="GO:0071500">
    <property type="term" value="P:cellular response to nitrosative stress"/>
    <property type="evidence" value="ECO:0007669"/>
    <property type="project" value="TreeGrafter"/>
</dbReference>
<dbReference type="SUPFAM" id="SSF46458">
    <property type="entry name" value="Globin-like"/>
    <property type="match status" value="1"/>
</dbReference>
<evidence type="ECO:0000256" key="9">
    <source>
        <dbReference type="ARBA" id="ARBA00022630"/>
    </source>
</evidence>
<dbReference type="InterPro" id="IPR001433">
    <property type="entry name" value="OxRdtase_FAD/NAD-bd"/>
</dbReference>
<dbReference type="FunFam" id="1.10.490.10:FF:000003">
    <property type="entry name" value="Flavohemoprotein"/>
    <property type="match status" value="1"/>
</dbReference>
<proteinExistence type="inferred from homology"/>
<dbReference type="EMBL" id="FOAF01000001">
    <property type="protein sequence ID" value="SEK48189.1"/>
    <property type="molecule type" value="Genomic_DNA"/>
</dbReference>
<dbReference type="STRING" id="407022.SAMN05661044_00347"/>
<comment type="cofactor">
    <cofactor evidence="1">
        <name>heme b</name>
        <dbReference type="ChEBI" id="CHEBI:60344"/>
    </cofactor>
</comment>
<dbReference type="GO" id="GO:0020037">
    <property type="term" value="F:heme binding"/>
    <property type="evidence" value="ECO:0007669"/>
    <property type="project" value="InterPro"/>
</dbReference>
<dbReference type="Pfam" id="PF00970">
    <property type="entry name" value="FAD_binding_6"/>
    <property type="match status" value="1"/>
</dbReference>
<dbReference type="NCBIfam" id="NF009805">
    <property type="entry name" value="PRK13289.1"/>
    <property type="match status" value="1"/>
</dbReference>
<keyword evidence="21" id="KW-0813">Transport</keyword>
<sequence length="404" mass="45056">MKTEQKDLIKATVPILKEHGVLLTTHFYNRMFSHNPELKNMFNMGNQQNKKQQTALAMAVLAYAENIENPSALFPVVDSIGHKHTSLDIRPEHYQIVGKHLIASIAEVLGDAALPEILDAWSAAYSQLAQLMSGHEASLYSNQVKKTGGWTGWRPFLVKDKTEESAEITSFYLYPTDGGAVADFTPGQYISVRLFLPELNLLQPRQYSLSNTPNGTYYRISVKKEKGSVHPDGIISNRLHDTIKVGDVIDVSAPAGNFVLNVTVDTPVVFISGGVGQTPLVSMLETLIKQEHQQPITWIHGCRGEHVHAFKETIAAWSEKSNQLNSHIFYDVLESDSTDSNIHEGWVNLDLLDETILQAKTKYYICGPATFIRKHFEFLTAKGVDKSTIHFEEFGPASLQLHGN</sequence>
<comment type="similarity">
    <text evidence="4">Belongs to the globin family. Two-domain flavohemoproteins subfamily.</text>
</comment>
<evidence type="ECO:0000256" key="10">
    <source>
        <dbReference type="ARBA" id="ARBA00022723"/>
    </source>
</evidence>
<dbReference type="Pfam" id="PF00175">
    <property type="entry name" value="NAD_binding_1"/>
    <property type="match status" value="1"/>
</dbReference>
<evidence type="ECO:0000256" key="5">
    <source>
        <dbReference type="ARBA" id="ARBA00012229"/>
    </source>
</evidence>
<dbReference type="InterPro" id="IPR017927">
    <property type="entry name" value="FAD-bd_FR_type"/>
</dbReference>
<evidence type="ECO:0000256" key="6">
    <source>
        <dbReference type="ARBA" id="ARBA00014637"/>
    </source>
</evidence>
<evidence type="ECO:0000256" key="3">
    <source>
        <dbReference type="ARBA" id="ARBA00006401"/>
    </source>
</evidence>
<keyword evidence="8 21" id="KW-0561">Oxygen transport</keyword>
<dbReference type="EC" id="1.14.12.17" evidence="5"/>
<evidence type="ECO:0000313" key="25">
    <source>
        <dbReference type="Proteomes" id="UP000199421"/>
    </source>
</evidence>
<keyword evidence="10" id="KW-0479">Metal-binding</keyword>
<evidence type="ECO:0000256" key="8">
    <source>
        <dbReference type="ARBA" id="ARBA00022621"/>
    </source>
</evidence>
<evidence type="ECO:0000256" key="15">
    <source>
        <dbReference type="ARBA" id="ARBA00023027"/>
    </source>
</evidence>
<evidence type="ECO:0000256" key="2">
    <source>
        <dbReference type="ARBA" id="ARBA00001974"/>
    </source>
</evidence>
<dbReference type="Gene3D" id="2.40.30.10">
    <property type="entry name" value="Translation factors"/>
    <property type="match status" value="1"/>
</dbReference>
<evidence type="ECO:0000259" key="22">
    <source>
        <dbReference type="PROSITE" id="PS01033"/>
    </source>
</evidence>
<keyword evidence="11" id="KW-0274">FAD</keyword>
<dbReference type="SUPFAM" id="SSF63380">
    <property type="entry name" value="Riboflavin synthase domain-like"/>
    <property type="match status" value="1"/>
</dbReference>
<comment type="catalytic activity">
    <reaction evidence="19">
        <text>2 nitric oxide + NADH + 2 O2 = 2 nitrate + NAD(+) + H(+)</text>
        <dbReference type="Rhea" id="RHEA:19469"/>
        <dbReference type="ChEBI" id="CHEBI:15378"/>
        <dbReference type="ChEBI" id="CHEBI:15379"/>
        <dbReference type="ChEBI" id="CHEBI:16480"/>
        <dbReference type="ChEBI" id="CHEBI:17632"/>
        <dbReference type="ChEBI" id="CHEBI:57540"/>
        <dbReference type="ChEBI" id="CHEBI:57945"/>
        <dbReference type="EC" id="1.14.12.17"/>
    </reaction>
</comment>
<dbReference type="GO" id="GO:0008941">
    <property type="term" value="F:nitric oxide dioxygenase NAD(P)H activity"/>
    <property type="evidence" value="ECO:0007669"/>
    <property type="project" value="UniProtKB-EC"/>
</dbReference>
<keyword evidence="13" id="KW-0560">Oxidoreductase</keyword>
<name>A0A1H7HCZ5_OLID1</name>
<dbReference type="PANTHER" id="PTHR43396:SF3">
    <property type="entry name" value="FLAVOHEMOPROTEIN"/>
    <property type="match status" value="1"/>
</dbReference>
<evidence type="ECO:0000256" key="1">
    <source>
        <dbReference type="ARBA" id="ARBA00001970"/>
    </source>
</evidence>